<evidence type="ECO:0000313" key="6">
    <source>
        <dbReference type="EMBL" id="ADD44695.1"/>
    </source>
</evidence>
<organism evidence="6 7">
    <name type="scientific">Stackebrandtia nassauensis (strain DSM 44728 / CIP 108903 / NRRL B-16338 / NBRC 102104 / LLR-40K-21)</name>
    <dbReference type="NCBI Taxonomy" id="446470"/>
    <lineage>
        <taxon>Bacteria</taxon>
        <taxon>Bacillati</taxon>
        <taxon>Actinomycetota</taxon>
        <taxon>Actinomycetes</taxon>
        <taxon>Glycomycetales</taxon>
        <taxon>Glycomycetaceae</taxon>
        <taxon>Stackebrandtia</taxon>
    </lineage>
</organism>
<dbReference type="Proteomes" id="UP000000844">
    <property type="component" value="Chromosome"/>
</dbReference>
<dbReference type="InterPro" id="IPR050707">
    <property type="entry name" value="HTH_MetabolicPath_Reg"/>
</dbReference>
<dbReference type="Pfam" id="PF01614">
    <property type="entry name" value="IclR_C"/>
    <property type="match status" value="1"/>
</dbReference>
<dbReference type="GO" id="GO:0045892">
    <property type="term" value="P:negative regulation of DNA-templated transcription"/>
    <property type="evidence" value="ECO:0007669"/>
    <property type="project" value="TreeGrafter"/>
</dbReference>
<evidence type="ECO:0000256" key="1">
    <source>
        <dbReference type="ARBA" id="ARBA00023015"/>
    </source>
</evidence>
<dbReference type="PROSITE" id="PS51078">
    <property type="entry name" value="ICLR_ED"/>
    <property type="match status" value="1"/>
</dbReference>
<evidence type="ECO:0000259" key="5">
    <source>
        <dbReference type="PROSITE" id="PS51078"/>
    </source>
</evidence>
<dbReference type="STRING" id="446470.Snas_5059"/>
<dbReference type="RefSeq" id="WP_013020266.1">
    <property type="nucleotide sequence ID" value="NC_013947.1"/>
</dbReference>
<keyword evidence="1" id="KW-0805">Transcription regulation</keyword>
<dbReference type="SMART" id="SM00346">
    <property type="entry name" value="HTH_ICLR"/>
    <property type="match status" value="1"/>
</dbReference>
<keyword evidence="7" id="KW-1185">Reference proteome</keyword>
<keyword evidence="3" id="KW-0804">Transcription</keyword>
<dbReference type="Gene3D" id="1.10.10.10">
    <property type="entry name" value="Winged helix-like DNA-binding domain superfamily/Winged helix DNA-binding domain"/>
    <property type="match status" value="1"/>
</dbReference>
<dbReference type="GO" id="GO:0003700">
    <property type="term" value="F:DNA-binding transcription factor activity"/>
    <property type="evidence" value="ECO:0007669"/>
    <property type="project" value="TreeGrafter"/>
</dbReference>
<evidence type="ECO:0000256" key="3">
    <source>
        <dbReference type="ARBA" id="ARBA00023163"/>
    </source>
</evidence>
<dbReference type="EMBL" id="CP001778">
    <property type="protein sequence ID" value="ADD44695.1"/>
    <property type="molecule type" value="Genomic_DNA"/>
</dbReference>
<accession>D3QAP9</accession>
<dbReference type="GO" id="GO:0003677">
    <property type="term" value="F:DNA binding"/>
    <property type="evidence" value="ECO:0007669"/>
    <property type="project" value="UniProtKB-KW"/>
</dbReference>
<sequence length="263" mass="27513">MNETAARNWDSAKPAPAVLRAGAVLRALAASGGRALSAAELATAADIPRSSAMNVCVALTQIGLVRAVSGGFALGPGLTELSQAYLDALDPVREFGTRTRAMNQIDETLQLGTLEGTDVVYLALHGGRMPLRITSRVGSRISATCTALGKAMLAAQTDTRVRALLESRQPFVSHTENSITDIDTLLADLDATRQRGYAVDAEETTWGITCLAVAVPGLPDGAQPFAVSTSLLTSQAKPERVDSLVRLIRELVTEIGAGSGSSR</sequence>
<dbReference type="InterPro" id="IPR029016">
    <property type="entry name" value="GAF-like_dom_sf"/>
</dbReference>
<evidence type="ECO:0000259" key="4">
    <source>
        <dbReference type="PROSITE" id="PS51077"/>
    </source>
</evidence>
<evidence type="ECO:0000313" key="7">
    <source>
        <dbReference type="Proteomes" id="UP000000844"/>
    </source>
</evidence>
<proteinExistence type="predicted"/>
<dbReference type="HOGENOM" id="CLU_062618_6_3_11"/>
<dbReference type="Gene3D" id="3.30.450.40">
    <property type="match status" value="1"/>
</dbReference>
<dbReference type="InterPro" id="IPR036390">
    <property type="entry name" value="WH_DNA-bd_sf"/>
</dbReference>
<reference evidence="6 7" key="1">
    <citation type="journal article" date="2009" name="Stand. Genomic Sci.">
        <title>Complete genome sequence of Stackebrandtia nassauensis type strain (LLR-40K-21).</title>
        <authorList>
            <person name="Munk C."/>
            <person name="Lapidus A."/>
            <person name="Copeland A."/>
            <person name="Jando M."/>
            <person name="Mayilraj S."/>
            <person name="Glavina Del Rio T."/>
            <person name="Nolan M."/>
            <person name="Chen F."/>
            <person name="Lucas S."/>
            <person name="Tice H."/>
            <person name="Cheng J.F."/>
            <person name="Han C."/>
            <person name="Detter J.C."/>
            <person name="Bruce D."/>
            <person name="Goodwin L."/>
            <person name="Chain P."/>
            <person name="Pitluck S."/>
            <person name="Goker M."/>
            <person name="Ovchinikova G."/>
            <person name="Pati A."/>
            <person name="Ivanova N."/>
            <person name="Mavromatis K."/>
            <person name="Chen A."/>
            <person name="Palaniappan K."/>
            <person name="Land M."/>
            <person name="Hauser L."/>
            <person name="Chang Y.J."/>
            <person name="Jeffries C.D."/>
            <person name="Bristow J."/>
            <person name="Eisen J.A."/>
            <person name="Markowitz V."/>
            <person name="Hugenholtz P."/>
            <person name="Kyrpides N.C."/>
            <person name="Klenk H.P."/>
        </authorList>
    </citation>
    <scope>NUCLEOTIDE SEQUENCE [LARGE SCALE GENOMIC DNA]</scope>
    <source>
        <strain evidence="7">DSM 44728 / CIP 108903 / NRRL B-16338 / NBRC 102104 / LLR-40K-21</strain>
    </source>
</reference>
<gene>
    <name evidence="6" type="ordered locus">Snas_5059</name>
</gene>
<evidence type="ECO:0000256" key="2">
    <source>
        <dbReference type="ARBA" id="ARBA00023125"/>
    </source>
</evidence>
<keyword evidence="2" id="KW-0238">DNA-binding</keyword>
<dbReference type="InterPro" id="IPR014757">
    <property type="entry name" value="Tscrpt_reg_IclR_C"/>
</dbReference>
<dbReference type="PANTHER" id="PTHR30136:SF24">
    <property type="entry name" value="HTH-TYPE TRANSCRIPTIONAL REPRESSOR ALLR"/>
    <property type="match status" value="1"/>
</dbReference>
<dbReference type="InterPro" id="IPR005471">
    <property type="entry name" value="Tscrpt_reg_IclR_N"/>
</dbReference>
<feature type="domain" description="IclR-ED" evidence="5">
    <location>
        <begin position="77"/>
        <end position="261"/>
    </location>
</feature>
<dbReference type="SUPFAM" id="SSF46785">
    <property type="entry name" value="Winged helix' DNA-binding domain"/>
    <property type="match status" value="1"/>
</dbReference>
<dbReference type="PANTHER" id="PTHR30136">
    <property type="entry name" value="HELIX-TURN-HELIX TRANSCRIPTIONAL REGULATOR, ICLR FAMILY"/>
    <property type="match status" value="1"/>
</dbReference>
<dbReference type="AlphaFoldDB" id="D3QAP9"/>
<name>D3QAP9_STANL</name>
<dbReference type="KEGG" id="sna:Snas_5059"/>
<dbReference type="InterPro" id="IPR036388">
    <property type="entry name" value="WH-like_DNA-bd_sf"/>
</dbReference>
<dbReference type="SUPFAM" id="SSF55781">
    <property type="entry name" value="GAF domain-like"/>
    <property type="match status" value="1"/>
</dbReference>
<dbReference type="Pfam" id="PF09339">
    <property type="entry name" value="HTH_IclR"/>
    <property type="match status" value="1"/>
</dbReference>
<protein>
    <submittedName>
        <fullName evidence="6">Transcriptional regulator, IclR family</fullName>
    </submittedName>
</protein>
<dbReference type="eggNOG" id="COG1414">
    <property type="taxonomic scope" value="Bacteria"/>
</dbReference>
<feature type="domain" description="HTH iclR-type" evidence="4">
    <location>
        <begin position="15"/>
        <end position="76"/>
    </location>
</feature>
<dbReference type="PROSITE" id="PS51077">
    <property type="entry name" value="HTH_ICLR"/>
    <property type="match status" value="1"/>
</dbReference>
<dbReference type="OrthoDB" id="3734039at2"/>